<evidence type="ECO:0000313" key="1">
    <source>
        <dbReference type="EMBL" id="ETO31443.1"/>
    </source>
</evidence>
<dbReference type="InterPro" id="IPR027038">
    <property type="entry name" value="RanGap"/>
</dbReference>
<dbReference type="InterPro" id="IPR001611">
    <property type="entry name" value="Leu-rich_rpt"/>
</dbReference>
<accession>X6NZY6</accession>
<dbReference type="EMBL" id="ASPP01004932">
    <property type="protein sequence ID" value="ETO31443.1"/>
    <property type="molecule type" value="Genomic_DNA"/>
</dbReference>
<evidence type="ECO:0000313" key="2">
    <source>
        <dbReference type="Proteomes" id="UP000023152"/>
    </source>
</evidence>
<sequence>MNGTLKKLRMNINRVGVKGARVLAKVLLKNNCLEELELSYNEIFNEGVQYLSQGLQQNYGLKCLVLWYNGLDDQSAHYFAEVIKDRALKQDYFKDQMLEAIVFILRVKYYNSDKLAAAVGEIILSFTPRYMEFALDISHNRRIGRTGINALLDVGERNDAIFVKGFKDYLVVDRKLRNEIALENTSLY</sequence>
<dbReference type="InterPro" id="IPR032675">
    <property type="entry name" value="LRR_dom_sf"/>
</dbReference>
<dbReference type="SUPFAM" id="SSF52047">
    <property type="entry name" value="RNI-like"/>
    <property type="match status" value="1"/>
</dbReference>
<dbReference type="GO" id="GO:0048471">
    <property type="term" value="C:perinuclear region of cytoplasm"/>
    <property type="evidence" value="ECO:0007669"/>
    <property type="project" value="TreeGrafter"/>
</dbReference>
<protein>
    <submittedName>
        <fullName evidence="1">Uncharacterized protein</fullName>
    </submittedName>
</protein>
<dbReference type="OrthoDB" id="120976at2759"/>
<dbReference type="GO" id="GO:0031267">
    <property type="term" value="F:small GTPase binding"/>
    <property type="evidence" value="ECO:0007669"/>
    <property type="project" value="TreeGrafter"/>
</dbReference>
<proteinExistence type="predicted"/>
<dbReference type="PANTHER" id="PTHR24113">
    <property type="entry name" value="RAN GTPASE-ACTIVATING PROTEIN 1"/>
    <property type="match status" value="1"/>
</dbReference>
<name>X6NZY6_RETFI</name>
<dbReference type="Gene3D" id="3.80.10.10">
    <property type="entry name" value="Ribonuclease Inhibitor"/>
    <property type="match status" value="1"/>
</dbReference>
<dbReference type="SMART" id="SM00368">
    <property type="entry name" value="LRR_RI"/>
    <property type="match status" value="3"/>
</dbReference>
<comment type="caution">
    <text evidence="1">The sequence shown here is derived from an EMBL/GenBank/DDBJ whole genome shotgun (WGS) entry which is preliminary data.</text>
</comment>
<dbReference type="GO" id="GO:0005634">
    <property type="term" value="C:nucleus"/>
    <property type="evidence" value="ECO:0007669"/>
    <property type="project" value="TreeGrafter"/>
</dbReference>
<dbReference type="Proteomes" id="UP000023152">
    <property type="component" value="Unassembled WGS sequence"/>
</dbReference>
<reference evidence="1 2" key="1">
    <citation type="journal article" date="2013" name="Curr. Biol.">
        <title>The Genome of the Foraminiferan Reticulomyxa filosa.</title>
        <authorList>
            <person name="Glockner G."/>
            <person name="Hulsmann N."/>
            <person name="Schleicher M."/>
            <person name="Noegel A.A."/>
            <person name="Eichinger L."/>
            <person name="Gallinger C."/>
            <person name="Pawlowski J."/>
            <person name="Sierra R."/>
            <person name="Euteneuer U."/>
            <person name="Pillet L."/>
            <person name="Moustafa A."/>
            <person name="Platzer M."/>
            <person name="Groth M."/>
            <person name="Szafranski K."/>
            <person name="Schliwa M."/>
        </authorList>
    </citation>
    <scope>NUCLEOTIDE SEQUENCE [LARGE SCALE GENOMIC DNA]</scope>
</reference>
<dbReference type="GO" id="GO:0005829">
    <property type="term" value="C:cytosol"/>
    <property type="evidence" value="ECO:0007669"/>
    <property type="project" value="TreeGrafter"/>
</dbReference>
<dbReference type="GO" id="GO:0005096">
    <property type="term" value="F:GTPase activator activity"/>
    <property type="evidence" value="ECO:0007669"/>
    <property type="project" value="InterPro"/>
</dbReference>
<gene>
    <name evidence="1" type="ORF">RFI_05677</name>
</gene>
<dbReference type="GO" id="GO:0006913">
    <property type="term" value="P:nucleocytoplasmic transport"/>
    <property type="evidence" value="ECO:0007669"/>
    <property type="project" value="TreeGrafter"/>
</dbReference>
<dbReference type="PANTHER" id="PTHR24113:SF15">
    <property type="entry name" value="NACHT DOMAIN-CONTAINING PROTEIN"/>
    <property type="match status" value="1"/>
</dbReference>
<dbReference type="Pfam" id="PF13516">
    <property type="entry name" value="LRR_6"/>
    <property type="match status" value="1"/>
</dbReference>
<keyword evidence="2" id="KW-1185">Reference proteome</keyword>
<dbReference type="AlphaFoldDB" id="X6NZY6"/>
<organism evidence="1 2">
    <name type="scientific">Reticulomyxa filosa</name>
    <dbReference type="NCBI Taxonomy" id="46433"/>
    <lineage>
        <taxon>Eukaryota</taxon>
        <taxon>Sar</taxon>
        <taxon>Rhizaria</taxon>
        <taxon>Retaria</taxon>
        <taxon>Foraminifera</taxon>
        <taxon>Monothalamids</taxon>
        <taxon>Reticulomyxidae</taxon>
        <taxon>Reticulomyxa</taxon>
    </lineage>
</organism>